<evidence type="ECO:0000256" key="6">
    <source>
        <dbReference type="ARBA" id="ARBA00023225"/>
    </source>
</evidence>
<evidence type="ECO:0000256" key="5">
    <source>
        <dbReference type="ARBA" id="ARBA00022927"/>
    </source>
</evidence>
<feature type="domain" description="Flagellar assembly protein FliH/Type III secretion system HrpE" evidence="9">
    <location>
        <begin position="120"/>
        <end position="248"/>
    </location>
</feature>
<dbReference type="Proteomes" id="UP001230005">
    <property type="component" value="Unassembled WGS sequence"/>
</dbReference>
<dbReference type="PANTHER" id="PTHR34982">
    <property type="entry name" value="YOP PROTEINS TRANSLOCATION PROTEIN L"/>
    <property type="match status" value="1"/>
</dbReference>
<dbReference type="InterPro" id="IPR051472">
    <property type="entry name" value="T3SS_Stator/FliH"/>
</dbReference>
<keyword evidence="4" id="KW-1005">Bacterial flagellum biogenesis</keyword>
<feature type="coiled-coil region" evidence="8">
    <location>
        <begin position="41"/>
        <end position="135"/>
    </location>
</feature>
<comment type="caution">
    <text evidence="10">The sequence shown here is derived from an EMBL/GenBank/DDBJ whole genome shotgun (WGS) entry which is preliminary data.</text>
</comment>
<keyword evidence="10" id="KW-0282">Flagellum</keyword>
<comment type="similarity">
    <text evidence="2">Belongs to the FliH family.</text>
</comment>
<dbReference type="InterPro" id="IPR018035">
    <property type="entry name" value="Flagellar_FliH/T3SS_HrpE"/>
</dbReference>
<evidence type="ECO:0000256" key="7">
    <source>
        <dbReference type="NCBIfam" id="TIGR03825"/>
    </source>
</evidence>
<dbReference type="PANTHER" id="PTHR34982:SF1">
    <property type="entry name" value="FLAGELLAR ASSEMBLY PROTEIN FLIH"/>
    <property type="match status" value="1"/>
</dbReference>
<evidence type="ECO:0000313" key="11">
    <source>
        <dbReference type="Proteomes" id="UP001230005"/>
    </source>
</evidence>
<dbReference type="RefSeq" id="WP_307322726.1">
    <property type="nucleotide sequence ID" value="NZ_JAUSUG010000003.1"/>
</dbReference>
<evidence type="ECO:0000256" key="1">
    <source>
        <dbReference type="ARBA" id="ARBA00003041"/>
    </source>
</evidence>
<name>A0ABT9ZR94_9BACI</name>
<dbReference type="EMBL" id="JAUSUG010000003">
    <property type="protein sequence ID" value="MDQ0253714.1"/>
    <property type="molecule type" value="Genomic_DNA"/>
</dbReference>
<evidence type="ECO:0000256" key="8">
    <source>
        <dbReference type="SAM" id="Coils"/>
    </source>
</evidence>
<protein>
    <recommendedName>
        <fullName evidence="7">Flagellar assembly protein FliH</fullName>
    </recommendedName>
</protein>
<evidence type="ECO:0000256" key="2">
    <source>
        <dbReference type="ARBA" id="ARBA00006602"/>
    </source>
</evidence>
<keyword evidence="11" id="KW-1185">Reference proteome</keyword>
<reference evidence="10 11" key="1">
    <citation type="submission" date="2023-07" db="EMBL/GenBank/DDBJ databases">
        <title>Genomic Encyclopedia of Type Strains, Phase IV (KMG-IV): sequencing the most valuable type-strain genomes for metagenomic binning, comparative biology and taxonomic classification.</title>
        <authorList>
            <person name="Goeker M."/>
        </authorList>
    </citation>
    <scope>NUCLEOTIDE SEQUENCE [LARGE SCALE GENOMIC DNA]</scope>
    <source>
        <strain evidence="10 11">DSM 9768</strain>
    </source>
</reference>
<dbReference type="InterPro" id="IPR022524">
    <property type="entry name" value="FliH_Bacilli"/>
</dbReference>
<evidence type="ECO:0000256" key="3">
    <source>
        <dbReference type="ARBA" id="ARBA00022448"/>
    </source>
</evidence>
<proteinExistence type="inferred from homology"/>
<sequence>MSRLIRGTYETSLKKAPKTINLRTVGQKEKGYGSRESTQEKVNVEESVHYIEQRLAEAELEASKIIEKARNQAEKMQEELLQQEDELKKEYEARFLQGEMEGRKQGYEAGSNEAKLAYENEIKKATEIVEKAREDYYKHLESSEPVMIDLAIEVAKKIIGTTLNEKHEAWLHLVKDAVAEVRGQEEIKIYIHPDNYELTLQHQEELRNIALHTRELFIYPNIELKETDCIVETPFGQVEASVDSQLREVKLALFNMLREGKYHDGEGINS</sequence>
<keyword evidence="6" id="KW-1006">Bacterial flagellum protein export</keyword>
<dbReference type="NCBIfam" id="TIGR03825">
    <property type="entry name" value="FliH_bacil"/>
    <property type="match status" value="1"/>
</dbReference>
<keyword evidence="5" id="KW-0653">Protein transport</keyword>
<keyword evidence="10" id="KW-0969">Cilium</keyword>
<keyword evidence="10" id="KW-0966">Cell projection</keyword>
<evidence type="ECO:0000259" key="9">
    <source>
        <dbReference type="Pfam" id="PF02108"/>
    </source>
</evidence>
<evidence type="ECO:0000256" key="4">
    <source>
        <dbReference type="ARBA" id="ARBA00022795"/>
    </source>
</evidence>
<comment type="function">
    <text evidence="1">Needed for flagellar regrowth and assembly.</text>
</comment>
<keyword evidence="8" id="KW-0175">Coiled coil</keyword>
<keyword evidence="3" id="KW-0813">Transport</keyword>
<dbReference type="Pfam" id="PF02108">
    <property type="entry name" value="FliH"/>
    <property type="match status" value="1"/>
</dbReference>
<gene>
    <name evidence="10" type="ORF">J2S74_001086</name>
</gene>
<evidence type="ECO:0000313" key="10">
    <source>
        <dbReference type="EMBL" id="MDQ0253714.1"/>
    </source>
</evidence>
<organism evidence="10 11">
    <name type="scientific">Evansella vedderi</name>
    <dbReference type="NCBI Taxonomy" id="38282"/>
    <lineage>
        <taxon>Bacteria</taxon>
        <taxon>Bacillati</taxon>
        <taxon>Bacillota</taxon>
        <taxon>Bacilli</taxon>
        <taxon>Bacillales</taxon>
        <taxon>Bacillaceae</taxon>
        <taxon>Evansella</taxon>
    </lineage>
</organism>
<accession>A0ABT9ZR94</accession>